<evidence type="ECO:0000256" key="1">
    <source>
        <dbReference type="SAM" id="MobiDB-lite"/>
    </source>
</evidence>
<name>A0A1E1WU10_PECGO</name>
<dbReference type="AlphaFoldDB" id="A0A1E1WU10"/>
<organism evidence="2">
    <name type="scientific">Pectinophora gossypiella</name>
    <name type="common">Cotton pink bollworm</name>
    <name type="synonym">Depressaria gossypiella</name>
    <dbReference type="NCBI Taxonomy" id="13191"/>
    <lineage>
        <taxon>Eukaryota</taxon>
        <taxon>Metazoa</taxon>
        <taxon>Ecdysozoa</taxon>
        <taxon>Arthropoda</taxon>
        <taxon>Hexapoda</taxon>
        <taxon>Insecta</taxon>
        <taxon>Pterygota</taxon>
        <taxon>Neoptera</taxon>
        <taxon>Endopterygota</taxon>
        <taxon>Lepidoptera</taxon>
        <taxon>Glossata</taxon>
        <taxon>Ditrysia</taxon>
        <taxon>Gelechioidea</taxon>
        <taxon>Gelechiidae</taxon>
        <taxon>Apatetrinae</taxon>
        <taxon>Pectinophora</taxon>
    </lineage>
</organism>
<reference evidence="2" key="1">
    <citation type="submission" date="2015-09" db="EMBL/GenBank/DDBJ databases">
        <title>De novo assembly of Pectinophora gossypiella (Pink Bollworm) gut transcriptome.</title>
        <authorList>
            <person name="Tassone E.E."/>
        </authorList>
    </citation>
    <scope>NUCLEOTIDE SEQUENCE</scope>
</reference>
<protein>
    <submittedName>
        <fullName evidence="2">Uncharacterized protein</fullName>
    </submittedName>
</protein>
<feature type="non-terminal residue" evidence="2">
    <location>
        <position position="122"/>
    </location>
</feature>
<sequence>PVSRMYSKPPSTSSSHYKTENRRTKFDFSLSGKYHNNDLEIVVMDQKITSAVARSSRGALIRDIITYGFGNNFITDLLNKDPKYSYNILSEGDGFINKLKKQSGKEGKRDFVYSTLKAIPDG</sequence>
<feature type="region of interest" description="Disordered" evidence="1">
    <location>
        <begin position="1"/>
        <end position="20"/>
    </location>
</feature>
<accession>A0A1E1WU10</accession>
<evidence type="ECO:0000313" key="2">
    <source>
        <dbReference type="EMBL" id="JAT90281.1"/>
    </source>
</evidence>
<proteinExistence type="predicted"/>
<dbReference type="EMBL" id="GDQN01000773">
    <property type="protein sequence ID" value="JAT90281.1"/>
    <property type="molecule type" value="Transcribed_RNA"/>
</dbReference>
<feature type="non-terminal residue" evidence="2">
    <location>
        <position position="1"/>
    </location>
</feature>
<gene>
    <name evidence="2" type="ORF">g.16784</name>
</gene>